<evidence type="ECO:0000256" key="8">
    <source>
        <dbReference type="SAM" id="MobiDB-lite"/>
    </source>
</evidence>
<keyword evidence="6 7" id="KW-0539">Nucleus</keyword>
<dbReference type="GO" id="GO:0005736">
    <property type="term" value="C:RNA polymerase I complex"/>
    <property type="evidence" value="ECO:0007669"/>
    <property type="project" value="TreeGrafter"/>
</dbReference>
<evidence type="ECO:0000313" key="11">
    <source>
        <dbReference type="Ensembl" id="ENSVKKP00000027919.1"/>
    </source>
</evidence>
<evidence type="ECO:0000256" key="3">
    <source>
        <dbReference type="ARBA" id="ARBA00022478"/>
    </source>
</evidence>
<dbReference type="GeneID" id="123023168"/>
<name>A0A8D2LXZ4_VARKO</name>
<dbReference type="AlphaFoldDB" id="A0A8D2LXZ4"/>
<comment type="function">
    <text evidence="7">DNA-dependent RNA polymerase which catalyzes the transcription of DNA into RNA using the four ribonucleoside triphosphates as substrates.</text>
</comment>
<dbReference type="FunFam" id="3.30.1490.120:FF:000003">
    <property type="entry name" value="DNA-directed RNA polymerase I subunit RPA43"/>
    <property type="match status" value="1"/>
</dbReference>
<dbReference type="Ensembl" id="ENSVKKT00000028592.1">
    <property type="protein sequence ID" value="ENSVKKP00000027919.1"/>
    <property type="gene ID" value="ENSVKKG00000018096.1"/>
</dbReference>
<sequence length="339" mass="37771">MPKRHRRATSQRASEQARSLCLAARCRDGRTDRQTNRSASCFENGMAAAAAQALAEVELPSFEAARGLAESRYSCLVVMPHRRHIALPPRFLHRKRTGICAQLDAELRRFSDSFQGVPVAYDDIKITNELGDIIDDLGAIHLDIEANFVVFQPKPGKKIVGIINKVAPSHIGCLVHGCFNASIAKPDHISTDEWKNLGFQIGHRLVFKVLHFDSDAAGVFCIRGRLCRNSTGEETPQEKGKKKHEKHCDVQNAPEEMEIDVGTTGIEAGDVQSNDIDYGIYEMPERESEQDRVDLGTHASDSSGYHSDHGKSKKRKKLSEEENGYLELSKPKAKKKKKE</sequence>
<dbReference type="InterPro" id="IPR005576">
    <property type="entry name" value="Rpb7-like_N"/>
</dbReference>
<evidence type="ECO:0000256" key="4">
    <source>
        <dbReference type="ARBA" id="ARBA00022553"/>
    </source>
</evidence>
<dbReference type="Gene3D" id="3.30.1490.120">
    <property type="entry name" value="RNA polymerase Rpb7-like, N-terminal domain"/>
    <property type="match status" value="1"/>
</dbReference>
<dbReference type="OMA" id="KHCDVHI"/>
<dbReference type="RefSeq" id="XP_044285540.1">
    <property type="nucleotide sequence ID" value="XM_044429605.1"/>
</dbReference>
<dbReference type="Pfam" id="PF17875">
    <property type="entry name" value="RPA43_OB"/>
    <property type="match status" value="1"/>
</dbReference>
<dbReference type="InterPro" id="IPR041901">
    <property type="entry name" value="RNAP_I_Rpa43_N"/>
</dbReference>
<evidence type="ECO:0000259" key="10">
    <source>
        <dbReference type="Pfam" id="PF17875"/>
    </source>
</evidence>
<organism evidence="11 12">
    <name type="scientific">Varanus komodoensis</name>
    <name type="common">Komodo dragon</name>
    <dbReference type="NCBI Taxonomy" id="61221"/>
    <lineage>
        <taxon>Eukaryota</taxon>
        <taxon>Metazoa</taxon>
        <taxon>Chordata</taxon>
        <taxon>Craniata</taxon>
        <taxon>Vertebrata</taxon>
        <taxon>Euteleostomi</taxon>
        <taxon>Lepidosauria</taxon>
        <taxon>Squamata</taxon>
        <taxon>Bifurcata</taxon>
        <taxon>Unidentata</taxon>
        <taxon>Episquamata</taxon>
        <taxon>Toxicofera</taxon>
        <taxon>Anguimorpha</taxon>
        <taxon>Paleoanguimorpha</taxon>
        <taxon>Varanoidea</taxon>
        <taxon>Varanidae</taxon>
        <taxon>Varanus</taxon>
    </lineage>
</organism>
<dbReference type="GO" id="GO:0006352">
    <property type="term" value="P:DNA-templated transcription initiation"/>
    <property type="evidence" value="ECO:0007669"/>
    <property type="project" value="UniProtKB-UniRule"/>
</dbReference>
<feature type="region of interest" description="Disordered" evidence="8">
    <location>
        <begin position="230"/>
        <end position="253"/>
    </location>
</feature>
<feature type="compositionally biased region" description="Basic and acidic residues" evidence="8">
    <location>
        <begin position="283"/>
        <end position="295"/>
    </location>
</feature>
<reference evidence="11" key="2">
    <citation type="submission" date="2025-09" db="UniProtKB">
        <authorList>
            <consortium name="Ensembl"/>
        </authorList>
    </citation>
    <scope>IDENTIFICATION</scope>
</reference>
<evidence type="ECO:0000256" key="7">
    <source>
        <dbReference type="RuleBase" id="RU369086"/>
    </source>
</evidence>
<dbReference type="OrthoDB" id="10250504at2759"/>
<dbReference type="Proteomes" id="UP000694545">
    <property type="component" value="Unplaced"/>
</dbReference>
<comment type="similarity">
    <text evidence="2">Belongs to the eukaryotic RPA43 RNA polymerase subunit family.</text>
</comment>
<dbReference type="GO" id="GO:0006362">
    <property type="term" value="P:transcription elongation by RNA polymerase I"/>
    <property type="evidence" value="ECO:0007669"/>
    <property type="project" value="TreeGrafter"/>
</dbReference>
<evidence type="ECO:0000256" key="2">
    <source>
        <dbReference type="ARBA" id="ARBA00005930"/>
    </source>
</evidence>
<evidence type="ECO:0000256" key="6">
    <source>
        <dbReference type="ARBA" id="ARBA00023242"/>
    </source>
</evidence>
<feature type="domain" description="RNA polymerase Rpb7-like N-terminal" evidence="9">
    <location>
        <begin position="83"/>
        <end position="136"/>
    </location>
</feature>
<protein>
    <recommendedName>
        <fullName evidence="7">DNA-directed RNA polymerase subunit</fullName>
    </recommendedName>
</protein>
<accession>A0A8D2LXZ4</accession>
<keyword evidence="12" id="KW-1185">Reference proteome</keyword>
<dbReference type="InterPro" id="IPR045113">
    <property type="entry name" value="Rpb7-like"/>
</dbReference>
<keyword evidence="4" id="KW-0597">Phosphoprotein</keyword>
<feature type="region of interest" description="Disordered" evidence="8">
    <location>
        <begin position="281"/>
        <end position="339"/>
    </location>
</feature>
<proteinExistence type="inferred from homology"/>
<reference evidence="11" key="1">
    <citation type="submission" date="2025-08" db="UniProtKB">
        <authorList>
            <consortium name="Ensembl"/>
        </authorList>
    </citation>
    <scope>IDENTIFICATION</scope>
</reference>
<dbReference type="PANTHER" id="PTHR12709">
    <property type="entry name" value="DNA-DIRECTED RNA POLYMERASE II, III"/>
    <property type="match status" value="1"/>
</dbReference>
<keyword evidence="5 7" id="KW-0804">Transcription</keyword>
<evidence type="ECO:0000313" key="12">
    <source>
        <dbReference type="Proteomes" id="UP000694545"/>
    </source>
</evidence>
<dbReference type="InterPro" id="IPR036898">
    <property type="entry name" value="RNA_pol_Rpb7-like_N_sf"/>
</dbReference>
<dbReference type="CDD" id="cd04328">
    <property type="entry name" value="RNAP_I_Rpa43_N"/>
    <property type="match status" value="1"/>
</dbReference>
<evidence type="ECO:0000259" key="9">
    <source>
        <dbReference type="Pfam" id="PF03876"/>
    </source>
</evidence>
<dbReference type="CTD" id="221830"/>
<comment type="subcellular location">
    <subcellularLocation>
        <location evidence="1">Nucleus</location>
        <location evidence="1">Nucleolus</location>
    </subcellularLocation>
</comment>
<dbReference type="Pfam" id="PF03876">
    <property type="entry name" value="SHS2_Rpb7-N"/>
    <property type="match status" value="1"/>
</dbReference>
<dbReference type="KEGG" id="vko:123023168"/>
<gene>
    <name evidence="11" type="primary">POLR1F</name>
</gene>
<keyword evidence="3 7" id="KW-0240">DNA-directed RNA polymerase</keyword>
<feature type="domain" description="RPA43 OB" evidence="10">
    <location>
        <begin position="153"/>
        <end position="248"/>
    </location>
</feature>
<dbReference type="InterPro" id="IPR041178">
    <property type="entry name" value="RPA43_OB"/>
</dbReference>
<evidence type="ECO:0000256" key="5">
    <source>
        <dbReference type="ARBA" id="ARBA00023163"/>
    </source>
</evidence>
<dbReference type="Gene3D" id="2.40.50.1060">
    <property type="match status" value="1"/>
</dbReference>
<evidence type="ECO:0000256" key="1">
    <source>
        <dbReference type="ARBA" id="ARBA00004604"/>
    </source>
</evidence>
<dbReference type="PANTHER" id="PTHR12709:SF5">
    <property type="entry name" value="DNA-DIRECTED RNA POLYMERASE I SUBUNIT RPA43"/>
    <property type="match status" value="1"/>
</dbReference>